<keyword evidence="4" id="KW-1185">Reference proteome</keyword>
<feature type="region of interest" description="Disordered" evidence="1">
    <location>
        <begin position="23"/>
        <end position="89"/>
    </location>
</feature>
<dbReference type="InterPro" id="IPR021235">
    <property type="entry name" value="DUF2637"/>
</dbReference>
<dbReference type="EMBL" id="JADBEG010000001">
    <property type="protein sequence ID" value="MBE1501365.1"/>
    <property type="molecule type" value="Genomic_DNA"/>
</dbReference>
<name>A0ABR9IDW8_9PSEU</name>
<comment type="caution">
    <text evidence="3">The sequence shown here is derived from an EMBL/GenBank/DDBJ whole genome shotgun (WGS) entry which is preliminary data.</text>
</comment>
<accession>A0ABR9IDW8</accession>
<keyword evidence="2" id="KW-1133">Transmembrane helix</keyword>
<sequence length="238" mass="24200">MTQATAAPAGEELAEAIRQIFAEAESRGEKPPGRPTLVSRTGATDHQVKQALAALEKPVPPAGTSEPPEAHQDGTSAGQAPTSDSPALTLEEPSGGLLVATLGFVFGSVVSVAANVLAAWIHPGGAGANWSPTLAQQLGAAVWPVALLISVEVISRVRWRHTYGRVFGTLAVAVVALGSAVISYGHIHAVLVSWGYDGAGAGVGPLVIDGLMTVCGFALLNTPRKKSRSVAGHGGQPS</sequence>
<gene>
    <name evidence="3" type="ORF">H4696_008465</name>
</gene>
<organism evidence="3 4">
    <name type="scientific">Amycolatopsis lexingtonensis</name>
    <dbReference type="NCBI Taxonomy" id="218822"/>
    <lineage>
        <taxon>Bacteria</taxon>
        <taxon>Bacillati</taxon>
        <taxon>Actinomycetota</taxon>
        <taxon>Actinomycetes</taxon>
        <taxon>Pseudonocardiales</taxon>
        <taxon>Pseudonocardiaceae</taxon>
        <taxon>Amycolatopsis</taxon>
    </lineage>
</organism>
<dbReference type="Proteomes" id="UP000631670">
    <property type="component" value="Unassembled WGS sequence"/>
</dbReference>
<evidence type="ECO:0000313" key="3">
    <source>
        <dbReference type="EMBL" id="MBE1501365.1"/>
    </source>
</evidence>
<dbReference type="Pfam" id="PF10935">
    <property type="entry name" value="DUF2637"/>
    <property type="match status" value="1"/>
</dbReference>
<evidence type="ECO:0000256" key="1">
    <source>
        <dbReference type="SAM" id="MobiDB-lite"/>
    </source>
</evidence>
<reference evidence="3 4" key="1">
    <citation type="submission" date="2020-10" db="EMBL/GenBank/DDBJ databases">
        <title>Sequencing the genomes of 1000 actinobacteria strains.</title>
        <authorList>
            <person name="Klenk H.-P."/>
        </authorList>
    </citation>
    <scope>NUCLEOTIDE SEQUENCE [LARGE SCALE GENOMIC DNA]</scope>
    <source>
        <strain evidence="3 4">DSM 44653</strain>
    </source>
</reference>
<evidence type="ECO:0008006" key="5">
    <source>
        <dbReference type="Google" id="ProtNLM"/>
    </source>
</evidence>
<keyword evidence="2" id="KW-0812">Transmembrane</keyword>
<feature type="transmembrane region" description="Helical" evidence="2">
    <location>
        <begin position="166"/>
        <end position="187"/>
    </location>
</feature>
<protein>
    <recommendedName>
        <fullName evidence="5">DUF2637 domain-containing protein</fullName>
    </recommendedName>
</protein>
<feature type="transmembrane region" description="Helical" evidence="2">
    <location>
        <begin position="97"/>
        <end position="122"/>
    </location>
</feature>
<feature type="transmembrane region" description="Helical" evidence="2">
    <location>
        <begin position="199"/>
        <end position="220"/>
    </location>
</feature>
<feature type="transmembrane region" description="Helical" evidence="2">
    <location>
        <begin position="134"/>
        <end position="154"/>
    </location>
</feature>
<evidence type="ECO:0000256" key="2">
    <source>
        <dbReference type="SAM" id="Phobius"/>
    </source>
</evidence>
<dbReference type="RefSeq" id="WP_143265229.1">
    <property type="nucleotide sequence ID" value="NZ_JADBEG010000001.1"/>
</dbReference>
<evidence type="ECO:0000313" key="4">
    <source>
        <dbReference type="Proteomes" id="UP000631670"/>
    </source>
</evidence>
<proteinExistence type="predicted"/>
<keyword evidence="2" id="KW-0472">Membrane</keyword>
<feature type="compositionally biased region" description="Polar residues" evidence="1">
    <location>
        <begin position="73"/>
        <end position="86"/>
    </location>
</feature>